<dbReference type="SMART" id="SM01091">
    <property type="entry name" value="CorC_HlyC"/>
    <property type="match status" value="1"/>
</dbReference>
<dbReference type="PANTHER" id="PTHR43099:SF5">
    <property type="entry name" value="HLYC_CORC FAMILY TRANSPORTER"/>
    <property type="match status" value="1"/>
</dbReference>
<keyword evidence="4" id="KW-1133">Transmembrane helix</keyword>
<feature type="domain" description="CBS" evidence="5">
    <location>
        <begin position="158"/>
        <end position="218"/>
    </location>
</feature>
<evidence type="ECO:0000256" key="3">
    <source>
        <dbReference type="PROSITE-ProRule" id="PRU00703"/>
    </source>
</evidence>
<dbReference type="Gene3D" id="3.10.580.10">
    <property type="entry name" value="CBS-domain"/>
    <property type="match status" value="1"/>
</dbReference>
<dbReference type="InterPro" id="IPR051676">
    <property type="entry name" value="UPF0053_domain"/>
</dbReference>
<proteinExistence type="predicted"/>
<protein>
    <submittedName>
        <fullName evidence="6">CBS domain-containing protein</fullName>
    </submittedName>
</protein>
<dbReference type="CDD" id="cd04590">
    <property type="entry name" value="CBS_pair_CorC_HlyC_assoc"/>
    <property type="match status" value="1"/>
</dbReference>
<dbReference type="RefSeq" id="WP_379592671.1">
    <property type="nucleotide sequence ID" value="NZ_JBHTKK010000015.1"/>
</dbReference>
<accession>A0ABW3NGR9</accession>
<feature type="transmembrane region" description="Helical" evidence="4">
    <location>
        <begin position="80"/>
        <end position="101"/>
    </location>
</feature>
<keyword evidence="4" id="KW-0472">Membrane</keyword>
<dbReference type="InterPro" id="IPR046342">
    <property type="entry name" value="CBS_dom_sf"/>
</dbReference>
<feature type="domain" description="CBS" evidence="5">
    <location>
        <begin position="225"/>
        <end position="283"/>
    </location>
</feature>
<dbReference type="Proteomes" id="UP001597041">
    <property type="component" value="Unassembled WGS sequence"/>
</dbReference>
<reference evidence="7" key="1">
    <citation type="journal article" date="2019" name="Int. J. Syst. Evol. Microbiol.">
        <title>The Global Catalogue of Microorganisms (GCM) 10K type strain sequencing project: providing services to taxonomists for standard genome sequencing and annotation.</title>
        <authorList>
            <consortium name="The Broad Institute Genomics Platform"/>
            <consortium name="The Broad Institute Genome Sequencing Center for Infectious Disease"/>
            <person name="Wu L."/>
            <person name="Ma J."/>
        </authorList>
    </citation>
    <scope>NUCLEOTIDE SEQUENCE [LARGE SCALE GENOMIC DNA]</scope>
    <source>
        <strain evidence="7">CCUG 56608</strain>
    </source>
</reference>
<organism evidence="6 7">
    <name type="scientific">Oceanobacillus locisalsi</name>
    <dbReference type="NCBI Taxonomy" id="546107"/>
    <lineage>
        <taxon>Bacteria</taxon>
        <taxon>Bacillati</taxon>
        <taxon>Bacillota</taxon>
        <taxon>Bacilli</taxon>
        <taxon>Bacillales</taxon>
        <taxon>Bacillaceae</taxon>
        <taxon>Oceanobacillus</taxon>
    </lineage>
</organism>
<feature type="transmembrane region" description="Helical" evidence="4">
    <location>
        <begin position="41"/>
        <end position="60"/>
    </location>
</feature>
<keyword evidence="4" id="KW-0812">Transmembrane</keyword>
<sequence length="384" mass="43811">MGIPVVTFLFFILVSLMFYAVKKTTLAQSYREESRFHSLSFILLFIGLFSSSWLMVAVTIPLARHLFDSVFPFSQPVDTLITVLLSSLLLFGVWISLGYLLPKQLAAKHPHFIMKRFPRFFPDAFSKTDTPEEIQSEGYQRESQNIIEFSGNDVGEIATHRTDLTVLQIDASLEDVFSVLQETEFTRIPVFNEDIDEIAGILHVKDFFHSLKSDASPAFFSLHHLIRPAVYVQMNQEMDAVFKDMQERDYSIAIVLDEFGGTQGLVTLEDIIRDITKDLLGDYSPVTSETKDIAPLSSNRYLVNGATNLFILEGFLGVIFPMDTPHQTLRHFLADLIERQPENQKNTAYYKHLSFTVRSLKDNQIESVIITVLDEDVKHHQFIG</sequence>
<dbReference type="Gene3D" id="3.30.465.10">
    <property type="match status" value="1"/>
</dbReference>
<evidence type="ECO:0000313" key="7">
    <source>
        <dbReference type="Proteomes" id="UP001597041"/>
    </source>
</evidence>
<evidence type="ECO:0000256" key="4">
    <source>
        <dbReference type="SAM" id="Phobius"/>
    </source>
</evidence>
<keyword evidence="1" id="KW-0677">Repeat</keyword>
<dbReference type="EMBL" id="JBHTKK010000015">
    <property type="protein sequence ID" value="MFD1066907.1"/>
    <property type="molecule type" value="Genomic_DNA"/>
</dbReference>
<evidence type="ECO:0000259" key="5">
    <source>
        <dbReference type="PROSITE" id="PS51371"/>
    </source>
</evidence>
<name>A0ABW3NGR9_9BACI</name>
<dbReference type="PROSITE" id="PS51371">
    <property type="entry name" value="CBS"/>
    <property type="match status" value="2"/>
</dbReference>
<dbReference type="SUPFAM" id="SSF56176">
    <property type="entry name" value="FAD-binding/transporter-associated domain-like"/>
    <property type="match status" value="1"/>
</dbReference>
<gene>
    <name evidence="6" type="ORF">ACFQ19_12805</name>
</gene>
<dbReference type="InterPro" id="IPR044751">
    <property type="entry name" value="Ion_transp-like_CBS"/>
</dbReference>
<evidence type="ECO:0000256" key="2">
    <source>
        <dbReference type="ARBA" id="ARBA00023122"/>
    </source>
</evidence>
<feature type="transmembrane region" description="Helical" evidence="4">
    <location>
        <begin position="6"/>
        <end position="21"/>
    </location>
</feature>
<dbReference type="SMART" id="SM00116">
    <property type="entry name" value="CBS"/>
    <property type="match status" value="2"/>
</dbReference>
<comment type="caution">
    <text evidence="6">The sequence shown here is derived from an EMBL/GenBank/DDBJ whole genome shotgun (WGS) entry which is preliminary data.</text>
</comment>
<evidence type="ECO:0000256" key="1">
    <source>
        <dbReference type="ARBA" id="ARBA00022737"/>
    </source>
</evidence>
<dbReference type="Pfam" id="PF00571">
    <property type="entry name" value="CBS"/>
    <property type="match status" value="2"/>
</dbReference>
<keyword evidence="7" id="KW-1185">Reference proteome</keyword>
<dbReference type="InterPro" id="IPR005170">
    <property type="entry name" value="Transptr-assoc_dom"/>
</dbReference>
<keyword evidence="2 3" id="KW-0129">CBS domain</keyword>
<dbReference type="PANTHER" id="PTHR43099">
    <property type="entry name" value="UPF0053 PROTEIN YRKA"/>
    <property type="match status" value="1"/>
</dbReference>
<dbReference type="InterPro" id="IPR016169">
    <property type="entry name" value="FAD-bd_PCMH_sub2"/>
</dbReference>
<dbReference type="InterPro" id="IPR036318">
    <property type="entry name" value="FAD-bd_PCMH-like_sf"/>
</dbReference>
<dbReference type="Pfam" id="PF03471">
    <property type="entry name" value="CorC_HlyC"/>
    <property type="match status" value="1"/>
</dbReference>
<dbReference type="SUPFAM" id="SSF54631">
    <property type="entry name" value="CBS-domain pair"/>
    <property type="match status" value="1"/>
</dbReference>
<dbReference type="InterPro" id="IPR000644">
    <property type="entry name" value="CBS_dom"/>
</dbReference>
<evidence type="ECO:0000313" key="6">
    <source>
        <dbReference type="EMBL" id="MFD1066907.1"/>
    </source>
</evidence>